<name>A0A1M6MGA1_9FIRM</name>
<dbReference type="RefSeq" id="WP_072965837.1">
    <property type="nucleotide sequence ID" value="NZ_FRAJ01000004.1"/>
</dbReference>
<dbReference type="Gene3D" id="1.10.260.40">
    <property type="entry name" value="lambda repressor-like DNA-binding domains"/>
    <property type="match status" value="1"/>
</dbReference>
<feature type="domain" description="HTH lacI-type" evidence="4">
    <location>
        <begin position="3"/>
        <end position="57"/>
    </location>
</feature>
<dbReference type="InterPro" id="IPR028082">
    <property type="entry name" value="Peripla_BP_I"/>
</dbReference>
<dbReference type="SMART" id="SM00354">
    <property type="entry name" value="HTH_LACI"/>
    <property type="match status" value="1"/>
</dbReference>
<reference evidence="5 6" key="1">
    <citation type="submission" date="2016-11" db="EMBL/GenBank/DDBJ databases">
        <authorList>
            <person name="Jaros S."/>
            <person name="Januszkiewicz K."/>
            <person name="Wedrychowicz H."/>
        </authorList>
    </citation>
    <scope>NUCLEOTIDE SEQUENCE [LARGE SCALE GENOMIC DNA]</scope>
    <source>
        <strain evidence="5 6">DSM 14501</strain>
    </source>
</reference>
<keyword evidence="2" id="KW-0238">DNA-binding</keyword>
<dbReference type="InterPro" id="IPR001761">
    <property type="entry name" value="Peripla_BP/Lac1_sug-bd_dom"/>
</dbReference>
<evidence type="ECO:0000256" key="2">
    <source>
        <dbReference type="ARBA" id="ARBA00023125"/>
    </source>
</evidence>
<evidence type="ECO:0000256" key="3">
    <source>
        <dbReference type="ARBA" id="ARBA00023163"/>
    </source>
</evidence>
<keyword evidence="6" id="KW-1185">Reference proteome</keyword>
<dbReference type="PANTHER" id="PTHR30146:SF149">
    <property type="entry name" value="HTH-TYPE TRANSCRIPTIONAL REGULATOR EBGR"/>
    <property type="match status" value="1"/>
</dbReference>
<dbReference type="SUPFAM" id="SSF53822">
    <property type="entry name" value="Periplasmic binding protein-like I"/>
    <property type="match status" value="1"/>
</dbReference>
<dbReference type="PRINTS" id="PR00036">
    <property type="entry name" value="HTHLACI"/>
</dbReference>
<dbReference type="Gene3D" id="3.40.50.2300">
    <property type="match status" value="2"/>
</dbReference>
<accession>A0A1M6MGA1</accession>
<dbReference type="STRING" id="1121266.SAMN02745883_00528"/>
<evidence type="ECO:0000259" key="4">
    <source>
        <dbReference type="PROSITE" id="PS50932"/>
    </source>
</evidence>
<dbReference type="PROSITE" id="PS50932">
    <property type="entry name" value="HTH_LACI_2"/>
    <property type="match status" value="1"/>
</dbReference>
<dbReference type="GO" id="GO:0000976">
    <property type="term" value="F:transcription cis-regulatory region binding"/>
    <property type="evidence" value="ECO:0007669"/>
    <property type="project" value="TreeGrafter"/>
</dbReference>
<evidence type="ECO:0000256" key="1">
    <source>
        <dbReference type="ARBA" id="ARBA00023015"/>
    </source>
</evidence>
<dbReference type="PANTHER" id="PTHR30146">
    <property type="entry name" value="LACI-RELATED TRANSCRIPTIONAL REPRESSOR"/>
    <property type="match status" value="1"/>
</dbReference>
<gene>
    <name evidence="5" type="ORF">SAMN02745883_00528</name>
</gene>
<evidence type="ECO:0000313" key="6">
    <source>
        <dbReference type="Proteomes" id="UP000184082"/>
    </source>
</evidence>
<dbReference type="EMBL" id="FRAJ01000004">
    <property type="protein sequence ID" value="SHJ82380.1"/>
    <property type="molecule type" value="Genomic_DNA"/>
</dbReference>
<dbReference type="FunFam" id="1.10.260.40:FF:000002">
    <property type="entry name" value="HTH-type transcriptional repressor PurR"/>
    <property type="match status" value="1"/>
</dbReference>
<dbReference type="CDD" id="cd19975">
    <property type="entry name" value="PBP1_CcpA-like"/>
    <property type="match status" value="1"/>
</dbReference>
<protein>
    <submittedName>
        <fullName evidence="5">Transcriptional regulator, LacI family</fullName>
    </submittedName>
</protein>
<dbReference type="Pfam" id="PF00532">
    <property type="entry name" value="Peripla_BP_1"/>
    <property type="match status" value="1"/>
</dbReference>
<keyword evidence="3" id="KW-0804">Transcription</keyword>
<evidence type="ECO:0000313" key="5">
    <source>
        <dbReference type="EMBL" id="SHJ82380.1"/>
    </source>
</evidence>
<keyword evidence="1" id="KW-0805">Transcription regulation</keyword>
<organism evidence="5 6">
    <name type="scientific">Caminicella sporogenes DSM 14501</name>
    <dbReference type="NCBI Taxonomy" id="1121266"/>
    <lineage>
        <taxon>Bacteria</taxon>
        <taxon>Bacillati</taxon>
        <taxon>Bacillota</taxon>
        <taxon>Clostridia</taxon>
        <taxon>Peptostreptococcales</taxon>
        <taxon>Caminicellaceae</taxon>
        <taxon>Caminicella</taxon>
    </lineage>
</organism>
<dbReference type="SUPFAM" id="SSF47413">
    <property type="entry name" value="lambda repressor-like DNA-binding domains"/>
    <property type="match status" value="1"/>
</dbReference>
<dbReference type="PROSITE" id="PS00356">
    <property type="entry name" value="HTH_LACI_1"/>
    <property type="match status" value="1"/>
</dbReference>
<sequence length="335" mass="37758">MAVTIKDVARKANVSISTVSRVINDSKPVSDEIRQRVLKVIEELGYTPNPVARSLVMKKSQLIGVIVPNISNYFIGEMLNGVEEIGKMYNYDILLCNSYGELEQELKYLSLLKSKQVEGIIFMTWNLKKEHKEFLEKIDIPVVMINRNTSDINIPSVCIDHFGAAYEMTNYLINKGHKKIALIRTGIGNDAFGVDQYKGYTKALKEHNIEIDESLIKNGDFKLEKAYDSVVEMIKNNNLPTAIFATSDYMAIGAMNALIDNGFKVPDDVSVVGFNDIKLASMYRPKLTTIKQPIYDIGAVAIRIIIKKIKGEEEDKTLFVLPHELIERDSCRSLV</sequence>
<dbReference type="GO" id="GO:0003700">
    <property type="term" value="F:DNA-binding transcription factor activity"/>
    <property type="evidence" value="ECO:0007669"/>
    <property type="project" value="TreeGrafter"/>
</dbReference>
<proteinExistence type="predicted"/>
<dbReference type="CDD" id="cd01392">
    <property type="entry name" value="HTH_LacI"/>
    <property type="match status" value="1"/>
</dbReference>
<dbReference type="AlphaFoldDB" id="A0A1M6MGA1"/>
<dbReference type="Pfam" id="PF00356">
    <property type="entry name" value="LacI"/>
    <property type="match status" value="1"/>
</dbReference>
<dbReference type="Proteomes" id="UP000184082">
    <property type="component" value="Unassembled WGS sequence"/>
</dbReference>
<dbReference type="InterPro" id="IPR010982">
    <property type="entry name" value="Lambda_DNA-bd_dom_sf"/>
</dbReference>
<dbReference type="InterPro" id="IPR000843">
    <property type="entry name" value="HTH_LacI"/>
</dbReference>